<evidence type="ECO:0000313" key="2">
    <source>
        <dbReference type="EMBL" id="KAJ2778562.1"/>
    </source>
</evidence>
<reference evidence="2" key="1">
    <citation type="submission" date="2022-07" db="EMBL/GenBank/DDBJ databases">
        <title>Phylogenomic reconstructions and comparative analyses of Kickxellomycotina fungi.</title>
        <authorList>
            <person name="Reynolds N.K."/>
            <person name="Stajich J.E."/>
            <person name="Barry K."/>
            <person name="Grigoriev I.V."/>
            <person name="Crous P."/>
            <person name="Smith M.E."/>
        </authorList>
    </citation>
    <scope>NUCLEOTIDE SEQUENCE</scope>
    <source>
        <strain evidence="2">NBRC 105414</strain>
    </source>
</reference>
<feature type="compositionally biased region" description="Polar residues" evidence="1">
    <location>
        <begin position="83"/>
        <end position="93"/>
    </location>
</feature>
<accession>A0A9W8HBZ5</accession>
<keyword evidence="3" id="KW-1185">Reference proteome</keyword>
<sequence>MRDAPPDYDDGRCTPAECIGFRSLLQRTCHGPRRPQPGERIPRPALRLSPQPVLHSADAQFESLRAGGGPRQVKFCLPPQPQHGDNPSGSTASMDEVDSAEETASVNALRVYSMKKFRVQSIPPECIHEMDELGALRRILVVYRRSMVGQLAIDRFRPLRTLYFYSLVLHHLHRSRTVSREEVARVCEAAAVLNNAVVPRAAGGTGGTDAAPSLLKFLDLSIDGSGRPAIPAADYSALASAKAHEAYQRRMLWAMECSRIITGADGFYERCCIAGLVQGRFIIRPVFDYMYRWYLKSLERDARPPPRSMQFSIYTIVAQSLRETYDTVLPAANAMYVVMFAIAVINGAVADEVARDLGPGEPLNLVPFFDAAGTEHDPTTSSDSLDVDARTHLANEEVVTLLDLEFAAAVGYMLADQYLCENQQTSRERARLGALAQGVVLREGKEPAPRQPLLDSDLHRFVKGHVEAVYSSWSHAFVYMVLDEAVEFYNTLLLKLRADMEL</sequence>
<gene>
    <name evidence="2" type="ORF">H4R18_004526</name>
</gene>
<protein>
    <submittedName>
        <fullName evidence="2">Uncharacterized protein</fullName>
    </submittedName>
</protein>
<proteinExistence type="predicted"/>
<dbReference type="EMBL" id="JANBUL010000222">
    <property type="protein sequence ID" value="KAJ2778562.1"/>
    <property type="molecule type" value="Genomic_DNA"/>
</dbReference>
<organism evidence="2 3">
    <name type="scientific">Coemansia javaensis</name>
    <dbReference type="NCBI Taxonomy" id="2761396"/>
    <lineage>
        <taxon>Eukaryota</taxon>
        <taxon>Fungi</taxon>
        <taxon>Fungi incertae sedis</taxon>
        <taxon>Zoopagomycota</taxon>
        <taxon>Kickxellomycotina</taxon>
        <taxon>Kickxellomycetes</taxon>
        <taxon>Kickxellales</taxon>
        <taxon>Kickxellaceae</taxon>
        <taxon>Coemansia</taxon>
    </lineage>
</organism>
<dbReference type="Proteomes" id="UP001140217">
    <property type="component" value="Unassembled WGS sequence"/>
</dbReference>
<dbReference type="OrthoDB" id="5538472at2759"/>
<feature type="region of interest" description="Disordered" evidence="1">
    <location>
        <begin position="72"/>
        <end position="100"/>
    </location>
</feature>
<dbReference type="AlphaFoldDB" id="A0A9W8HBZ5"/>
<name>A0A9W8HBZ5_9FUNG</name>
<evidence type="ECO:0000313" key="3">
    <source>
        <dbReference type="Proteomes" id="UP001140217"/>
    </source>
</evidence>
<evidence type="ECO:0000256" key="1">
    <source>
        <dbReference type="SAM" id="MobiDB-lite"/>
    </source>
</evidence>
<comment type="caution">
    <text evidence="2">The sequence shown here is derived from an EMBL/GenBank/DDBJ whole genome shotgun (WGS) entry which is preliminary data.</text>
</comment>